<feature type="binding site" evidence="2">
    <location>
        <position position="161"/>
    </location>
    <ligand>
        <name>Mn(2+)</name>
        <dbReference type="ChEBI" id="CHEBI:29035"/>
        <label>2</label>
    </ligand>
</feature>
<keyword evidence="2" id="KW-0479">Metal-binding</keyword>
<sequence length="392" mass="43899">MMDGVYKKVTEEMIELRRDFHQYPELSFEEERTSKKVAEYLRACGLKVREHVNGYGVTADLIVDEAEPMIAFRADMDALPIQEETDLPFASQIPGVMHACGHDGHTAILLGVAKLLSFQKERLKGNVRFIFQPAEEINPGGAKGMIQEGVLEGVEAIFGLHLWSELPSGTFRTCYGPMMAAADRFIIEIEGKGGHGGMPHKTIDSIVLASHLVMASQQIISRQIDPLEAGVITFGKFSSGTAFNIIANKAVLEGTVRSFLPEIRETLYKKLEELTTGFANMYGAKIHLDYQYGYPPVENHKNEVDFILETAAKVFGRNNTGIMKPNMAGEDFSYYLKEIPGAFCFVGAQVPNKPVYPHHHPRFQIDESVLPKAAQWFCQLAFDYFDRKKELK</sequence>
<gene>
    <name evidence="4" type="ORF">G4Z05_04405</name>
</gene>
<dbReference type="InterPro" id="IPR011650">
    <property type="entry name" value="Peptidase_M20_dimer"/>
</dbReference>
<comment type="cofactor">
    <cofactor evidence="2">
        <name>Mn(2+)</name>
        <dbReference type="ChEBI" id="CHEBI:29035"/>
    </cofactor>
    <text evidence="2">The Mn(2+) ion enhances activity.</text>
</comment>
<dbReference type="GO" id="GO:0019877">
    <property type="term" value="P:diaminopimelate biosynthetic process"/>
    <property type="evidence" value="ECO:0007669"/>
    <property type="project" value="UniProtKB-ARBA"/>
</dbReference>
<dbReference type="FunFam" id="3.30.70.360:FF:000001">
    <property type="entry name" value="N-acetyldiaminopimelate deacetylase"/>
    <property type="match status" value="1"/>
</dbReference>
<keyword evidence="1 4" id="KW-0378">Hydrolase</keyword>
<accession>A0A6B3TPV6</accession>
<dbReference type="PANTHER" id="PTHR11014">
    <property type="entry name" value="PEPTIDASE M20 FAMILY MEMBER"/>
    <property type="match status" value="1"/>
</dbReference>
<dbReference type="PIRSF" id="PIRSF005962">
    <property type="entry name" value="Pept_M20D_amidohydro"/>
    <property type="match status" value="1"/>
</dbReference>
<dbReference type="Gene3D" id="3.30.70.360">
    <property type="match status" value="1"/>
</dbReference>
<keyword evidence="2" id="KW-0464">Manganese</keyword>
<protein>
    <submittedName>
        <fullName evidence="4">Amidohydrolase</fullName>
    </submittedName>
</protein>
<dbReference type="NCBIfam" id="TIGR01891">
    <property type="entry name" value="amidohydrolases"/>
    <property type="match status" value="1"/>
</dbReference>
<keyword evidence="5" id="KW-1185">Reference proteome</keyword>
<dbReference type="Pfam" id="PF07687">
    <property type="entry name" value="M20_dimer"/>
    <property type="match status" value="1"/>
</dbReference>
<dbReference type="GO" id="GO:0050118">
    <property type="term" value="F:N-acetyldiaminopimelate deacetylase activity"/>
    <property type="evidence" value="ECO:0007669"/>
    <property type="project" value="UniProtKB-ARBA"/>
</dbReference>
<evidence type="ECO:0000313" key="5">
    <source>
        <dbReference type="Proteomes" id="UP000481621"/>
    </source>
</evidence>
<dbReference type="Gene3D" id="3.40.630.10">
    <property type="entry name" value="Zn peptidases"/>
    <property type="match status" value="1"/>
</dbReference>
<dbReference type="EMBL" id="JAAIUV010000004">
    <property type="protein sequence ID" value="NEX78131.1"/>
    <property type="molecule type" value="Genomic_DNA"/>
</dbReference>
<evidence type="ECO:0000313" key="4">
    <source>
        <dbReference type="EMBL" id="NEX78131.1"/>
    </source>
</evidence>
<dbReference type="SUPFAM" id="SSF55031">
    <property type="entry name" value="Bacterial exopeptidase dimerisation domain"/>
    <property type="match status" value="1"/>
</dbReference>
<name>A0A6B3TPV6_9BACI</name>
<reference evidence="4" key="1">
    <citation type="submission" date="2020-02" db="EMBL/GenBank/DDBJ databases">
        <title>Bacillus sedimentmangrovi sp. nov., isolated from sediment of the mangrove ecosystem.</title>
        <authorList>
            <person name="Liu G."/>
        </authorList>
    </citation>
    <scope>NUCLEOTIDE SEQUENCE [LARGE SCALE GENOMIC DNA]</scope>
    <source>
        <strain evidence="4">SgZ-7</strain>
    </source>
</reference>
<dbReference type="PANTHER" id="PTHR11014:SF63">
    <property type="entry name" value="METALLOPEPTIDASE, PUTATIVE (AFU_ORTHOLOGUE AFUA_6G09600)-RELATED"/>
    <property type="match status" value="1"/>
</dbReference>
<evidence type="ECO:0000256" key="2">
    <source>
        <dbReference type="PIRSR" id="PIRSR005962-1"/>
    </source>
</evidence>
<feature type="binding site" evidence="2">
    <location>
        <position position="102"/>
    </location>
    <ligand>
        <name>Mn(2+)</name>
        <dbReference type="ChEBI" id="CHEBI:29035"/>
        <label>2</label>
    </ligand>
</feature>
<feature type="domain" description="Peptidase M20 dimerisation" evidence="3">
    <location>
        <begin position="185"/>
        <end position="273"/>
    </location>
</feature>
<feature type="binding site" evidence="2">
    <location>
        <position position="359"/>
    </location>
    <ligand>
        <name>Mn(2+)</name>
        <dbReference type="ChEBI" id="CHEBI:29035"/>
        <label>2</label>
    </ligand>
</feature>
<organism evidence="4 5">
    <name type="scientific">Neobacillus thermocopriae</name>
    <dbReference type="NCBI Taxonomy" id="1215031"/>
    <lineage>
        <taxon>Bacteria</taxon>
        <taxon>Bacillati</taxon>
        <taxon>Bacillota</taxon>
        <taxon>Bacilli</taxon>
        <taxon>Bacillales</taxon>
        <taxon>Bacillaceae</taxon>
        <taxon>Neobacillus</taxon>
    </lineage>
</organism>
<dbReference type="InterPro" id="IPR036264">
    <property type="entry name" value="Bact_exopeptidase_dim_dom"/>
</dbReference>
<dbReference type="InterPro" id="IPR017439">
    <property type="entry name" value="Amidohydrolase"/>
</dbReference>
<feature type="binding site" evidence="2">
    <location>
        <position position="100"/>
    </location>
    <ligand>
        <name>Mn(2+)</name>
        <dbReference type="ChEBI" id="CHEBI:29035"/>
        <label>2</label>
    </ligand>
</feature>
<dbReference type="AlphaFoldDB" id="A0A6B3TPV6"/>
<evidence type="ECO:0000256" key="1">
    <source>
        <dbReference type="ARBA" id="ARBA00022801"/>
    </source>
</evidence>
<dbReference type="InterPro" id="IPR002933">
    <property type="entry name" value="Peptidase_M20"/>
</dbReference>
<dbReference type="SUPFAM" id="SSF53187">
    <property type="entry name" value="Zn-dependent exopeptidases"/>
    <property type="match status" value="1"/>
</dbReference>
<dbReference type="Pfam" id="PF01546">
    <property type="entry name" value="Peptidase_M20"/>
    <property type="match status" value="1"/>
</dbReference>
<feature type="binding site" evidence="2">
    <location>
        <position position="136"/>
    </location>
    <ligand>
        <name>Mn(2+)</name>
        <dbReference type="ChEBI" id="CHEBI:29035"/>
        <label>2</label>
    </ligand>
</feature>
<comment type="caution">
    <text evidence="4">The sequence shown here is derived from an EMBL/GenBank/DDBJ whole genome shotgun (WGS) entry which is preliminary data.</text>
</comment>
<proteinExistence type="predicted"/>
<evidence type="ECO:0000259" key="3">
    <source>
        <dbReference type="Pfam" id="PF07687"/>
    </source>
</evidence>
<dbReference type="GO" id="GO:0046872">
    <property type="term" value="F:metal ion binding"/>
    <property type="evidence" value="ECO:0007669"/>
    <property type="project" value="UniProtKB-KW"/>
</dbReference>
<dbReference type="Proteomes" id="UP000481621">
    <property type="component" value="Unassembled WGS sequence"/>
</dbReference>